<accession>D3EZD8</accession>
<feature type="compositionally biased region" description="Low complexity" evidence="1">
    <location>
        <begin position="140"/>
        <end position="152"/>
    </location>
</feature>
<proteinExistence type="predicted"/>
<dbReference type="Gene3D" id="1.10.10.10">
    <property type="entry name" value="Winged helix-like DNA-binding domain superfamily/Winged helix DNA-binding domain"/>
    <property type="match status" value="1"/>
</dbReference>
<keyword evidence="2" id="KW-0472">Membrane</keyword>
<evidence type="ECO:0000256" key="1">
    <source>
        <dbReference type="SAM" id="MobiDB-lite"/>
    </source>
</evidence>
<evidence type="ECO:0000313" key="4">
    <source>
        <dbReference type="Proteomes" id="UP000008229"/>
    </source>
</evidence>
<keyword evidence="2" id="KW-0812">Transmembrane</keyword>
<dbReference type="OrthoDB" id="5242667at2"/>
<dbReference type="RefSeq" id="WP_012934954.1">
    <property type="nucleotide sequence ID" value="NC_013739.1"/>
</dbReference>
<dbReference type="AlphaFoldDB" id="D3EZD8"/>
<dbReference type="HOGENOM" id="CLU_745370_0_0_11"/>
<keyword evidence="4" id="KW-1185">Reference proteome</keyword>
<dbReference type="EMBL" id="CP001854">
    <property type="protein sequence ID" value="ADB51903.1"/>
    <property type="molecule type" value="Genomic_DNA"/>
</dbReference>
<evidence type="ECO:0000256" key="2">
    <source>
        <dbReference type="SAM" id="Phobius"/>
    </source>
</evidence>
<dbReference type="SUPFAM" id="SSF88659">
    <property type="entry name" value="Sigma3 and sigma4 domains of RNA polymerase sigma factors"/>
    <property type="match status" value="1"/>
</dbReference>
<reference evidence="4" key="2">
    <citation type="submission" date="2010-01" db="EMBL/GenBank/DDBJ databases">
        <title>The complete genome of Conexibacter woesei DSM 14684.</title>
        <authorList>
            <consortium name="US DOE Joint Genome Institute (JGI-PGF)"/>
            <person name="Lucas S."/>
            <person name="Copeland A."/>
            <person name="Lapidus A."/>
            <person name="Glavina del Rio T."/>
            <person name="Dalin E."/>
            <person name="Tice H."/>
            <person name="Bruce D."/>
            <person name="Goodwin L."/>
            <person name="Pitluck S."/>
            <person name="Kyrpides N."/>
            <person name="Mavromatis K."/>
            <person name="Ivanova N."/>
            <person name="Mikhailova N."/>
            <person name="Chertkov O."/>
            <person name="Brettin T."/>
            <person name="Detter J.C."/>
            <person name="Han C."/>
            <person name="Larimer F."/>
            <person name="Land M."/>
            <person name="Hauser L."/>
            <person name="Markowitz V."/>
            <person name="Cheng J.-F."/>
            <person name="Hugenholtz P."/>
            <person name="Woyke T."/>
            <person name="Wu D."/>
            <person name="Pukall R."/>
            <person name="Steenblock K."/>
            <person name="Schneider S."/>
            <person name="Klenk H.-P."/>
            <person name="Eisen J.A."/>
        </authorList>
    </citation>
    <scope>NUCLEOTIDE SEQUENCE [LARGE SCALE GENOMIC DNA]</scope>
    <source>
        <strain evidence="4">DSM 14684 / CIP 108061 / JCM 11494 / NBRC 100937 / ID131577</strain>
    </source>
</reference>
<feature type="region of interest" description="Disordered" evidence="1">
    <location>
        <begin position="220"/>
        <end position="248"/>
    </location>
</feature>
<reference evidence="3 4" key="1">
    <citation type="journal article" date="2010" name="Stand. Genomic Sci.">
        <title>Complete genome sequence of Conexibacter woesei type strain (ID131577).</title>
        <authorList>
            <person name="Pukall R."/>
            <person name="Lapidus A."/>
            <person name="Glavina Del Rio T."/>
            <person name="Copeland A."/>
            <person name="Tice H."/>
            <person name="Cheng J.-F."/>
            <person name="Lucas S."/>
            <person name="Chen F."/>
            <person name="Nolan M."/>
            <person name="Bruce D."/>
            <person name="Goodwin L."/>
            <person name="Pitluck S."/>
            <person name="Mavromatis K."/>
            <person name="Ivanova N."/>
            <person name="Ovchinnikova G."/>
            <person name="Pati A."/>
            <person name="Chen A."/>
            <person name="Palaniappan K."/>
            <person name="Land M."/>
            <person name="Hauser L."/>
            <person name="Chang Y.-J."/>
            <person name="Jeffries C.D."/>
            <person name="Chain P."/>
            <person name="Meincke L."/>
            <person name="Sims D."/>
            <person name="Brettin T."/>
            <person name="Detter J.C."/>
            <person name="Rohde M."/>
            <person name="Goeker M."/>
            <person name="Bristow J."/>
            <person name="Eisen J.A."/>
            <person name="Markowitz V."/>
            <person name="Kyrpides N.C."/>
            <person name="Klenk H.-P."/>
            <person name="Hugenholtz P."/>
        </authorList>
    </citation>
    <scope>NUCLEOTIDE SEQUENCE [LARGE SCALE GENOMIC DNA]</scope>
    <source>
        <strain evidence="4">DSM 14684 / CIP 108061 / JCM 11494 / NBRC 100937 / ID131577</strain>
    </source>
</reference>
<dbReference type="eggNOG" id="COG1595">
    <property type="taxonomic scope" value="Bacteria"/>
</dbReference>
<feature type="transmembrane region" description="Helical" evidence="2">
    <location>
        <begin position="196"/>
        <end position="217"/>
    </location>
</feature>
<protein>
    <submittedName>
        <fullName evidence="3">Sigma-70 region 4 type 2</fullName>
    </submittedName>
</protein>
<name>D3EZD8_CONWI</name>
<feature type="region of interest" description="Disordered" evidence="1">
    <location>
        <begin position="113"/>
        <end position="194"/>
    </location>
</feature>
<dbReference type="InterPro" id="IPR013324">
    <property type="entry name" value="RNA_pol_sigma_r3/r4-like"/>
</dbReference>
<dbReference type="KEGG" id="cwo:Cwoe_3485"/>
<organism evidence="3 4">
    <name type="scientific">Conexibacter woesei (strain DSM 14684 / CCUG 47730 / CIP 108061 / JCM 11494 / NBRC 100937 / ID131577)</name>
    <dbReference type="NCBI Taxonomy" id="469383"/>
    <lineage>
        <taxon>Bacteria</taxon>
        <taxon>Bacillati</taxon>
        <taxon>Actinomycetota</taxon>
        <taxon>Thermoleophilia</taxon>
        <taxon>Solirubrobacterales</taxon>
        <taxon>Conexibacteraceae</taxon>
        <taxon>Conexibacter</taxon>
    </lineage>
</organism>
<dbReference type="Proteomes" id="UP000008229">
    <property type="component" value="Chromosome"/>
</dbReference>
<sequence>MSAAFETLPPDQRAVLQLILKQGRGYADLSGLLKIDEAAVRARAHAGLDALVPNGAGAALTPERRGQIADYLLGQQSDADRATTVQHLEDSRAARRWAGALHAELAPVASGELPQIPGAARNGATPPAAAAAPPAPADAPAPTDVAPSTPDADAGDDTDAAGAPAPEPAAPAASSTPPRAPRERSRTTAGGGPSRLGGMLLLGGVAVLVAVVLIVVLSNGGDDDGGSETPAAQTQQQRTTGDRAGQEPTVLQQVNLNPPGGGESPVGVAFIMVQDQRPVVAVQVQRIEPNGQADIYAAWLRARGSGRARFLGYVPNQVGRDGAFTVSSALPRDTARYDEVLVSRESITSRTTPSAPAQVVLQGTLRVNRNG</sequence>
<feature type="compositionally biased region" description="Low complexity" evidence="1">
    <location>
        <begin position="160"/>
        <end position="177"/>
    </location>
</feature>
<dbReference type="InterPro" id="IPR036388">
    <property type="entry name" value="WH-like_DNA-bd_sf"/>
</dbReference>
<keyword evidence="2" id="KW-1133">Transmembrane helix</keyword>
<evidence type="ECO:0000313" key="3">
    <source>
        <dbReference type="EMBL" id="ADB51903.1"/>
    </source>
</evidence>
<gene>
    <name evidence="3" type="ordered locus">Cwoe_3485</name>
</gene>
<dbReference type="STRING" id="469383.Cwoe_3485"/>